<reference evidence="2" key="1">
    <citation type="journal article" name="DNA Res.">
        <title>The physiological potential of anammox bacteria as revealed by their core genome structure.</title>
        <authorList>
            <person name="Okubo T."/>
            <person name="Toyoda A."/>
            <person name="Fukuhara K."/>
            <person name="Uchiyama I."/>
            <person name="Harigaya Y."/>
            <person name="Kuroiwa M."/>
            <person name="Suzuki T."/>
            <person name="Murakami Y."/>
            <person name="Suwa Y."/>
            <person name="Takami H."/>
        </authorList>
    </citation>
    <scope>NUCLEOTIDE SEQUENCE</scope>
    <source>
        <strain evidence="2">317325-2</strain>
    </source>
</reference>
<evidence type="ECO:0000313" key="3">
    <source>
        <dbReference type="Proteomes" id="UP000662873"/>
    </source>
</evidence>
<protein>
    <recommendedName>
        <fullName evidence="4">Outer membrane protein beta-barrel domain-containing protein</fullName>
    </recommendedName>
</protein>
<dbReference type="KEGG" id="npy:NPRO_00030"/>
<evidence type="ECO:0008006" key="4">
    <source>
        <dbReference type="Google" id="ProtNLM"/>
    </source>
</evidence>
<sequence>MRIQSMTGVLVAVAASASAWASGDEDASAKVVLVPDLKIGAIPAGDGLFRNWALEVGVYVPTSGEMRDAFEDGLIRLGLRPYRMREPSKWRPTTDITIVSASRKGNRMFLLPVALGLTRSFGDADGRNLAFVSFGAGPAFYDYAITRPSNLMRYSTQKVGASGYVEAGVQFQNRLTLTGRYQWFSESHGFDFSGVSASVAFVVARW</sequence>
<keyword evidence="1" id="KW-0732">Signal</keyword>
<evidence type="ECO:0000256" key="1">
    <source>
        <dbReference type="SAM" id="SignalP"/>
    </source>
</evidence>
<gene>
    <name evidence="2" type="ORF">NPRO_00030</name>
</gene>
<feature type="chain" id="PRO_5035164503" description="Outer membrane protein beta-barrel domain-containing protein" evidence="1">
    <location>
        <begin position="22"/>
        <end position="206"/>
    </location>
</feature>
<dbReference type="AlphaFoldDB" id="A0A809R6U3"/>
<accession>A0A809R6U3</accession>
<evidence type="ECO:0000313" key="2">
    <source>
        <dbReference type="EMBL" id="BBO22408.1"/>
    </source>
</evidence>
<feature type="signal peptide" evidence="1">
    <location>
        <begin position="1"/>
        <end position="21"/>
    </location>
</feature>
<proteinExistence type="predicted"/>
<organism evidence="2 3">
    <name type="scientific">Candidatus Nitrosymbiomonas proteolyticus</name>
    <dbReference type="NCBI Taxonomy" id="2608984"/>
    <lineage>
        <taxon>Bacteria</taxon>
        <taxon>Bacillati</taxon>
        <taxon>Armatimonadota</taxon>
        <taxon>Armatimonadota incertae sedis</taxon>
        <taxon>Candidatus Nitrosymbiomonas</taxon>
    </lineage>
</organism>
<name>A0A809R6U3_9BACT</name>
<dbReference type="EMBL" id="AP021858">
    <property type="protein sequence ID" value="BBO22408.1"/>
    <property type="molecule type" value="Genomic_DNA"/>
</dbReference>
<dbReference type="Proteomes" id="UP000662873">
    <property type="component" value="Chromosome"/>
</dbReference>